<dbReference type="AlphaFoldDB" id="A0A9Q1RSL0"/>
<comment type="similarity">
    <text evidence="2">Belongs to the TMEM214 family.</text>
</comment>
<evidence type="ECO:0000256" key="3">
    <source>
        <dbReference type="ARBA" id="ARBA00011720"/>
    </source>
</evidence>
<reference evidence="13" key="1">
    <citation type="journal article" date="2023" name="Proc. Natl. Acad. Sci. U.S.A.">
        <title>Genomic and structural basis for evolution of tropane alkaloid biosynthesis.</title>
        <authorList>
            <person name="Wanga Y.-J."/>
            <person name="Taina T."/>
            <person name="Yua J.-Y."/>
            <person name="Lia J."/>
            <person name="Xua B."/>
            <person name="Chenc J."/>
            <person name="D'Auriad J.C."/>
            <person name="Huanga J.-P."/>
            <person name="Huanga S.-X."/>
        </authorList>
    </citation>
    <scope>NUCLEOTIDE SEQUENCE [LARGE SCALE GENOMIC DNA]</scope>
    <source>
        <strain evidence="13">cv. KIB-2019</strain>
    </source>
</reference>
<evidence type="ECO:0000256" key="10">
    <source>
        <dbReference type="ARBA" id="ARBA00024938"/>
    </source>
</evidence>
<dbReference type="PANTHER" id="PTHR13448">
    <property type="entry name" value="TRANSMEMBRANE PROTEIN 214"/>
    <property type="match status" value="1"/>
</dbReference>
<keyword evidence="8" id="KW-0472">Membrane</keyword>
<dbReference type="PANTHER" id="PTHR13448:SF0">
    <property type="entry name" value="TRANSMEMBRANE PROTEIN 214"/>
    <property type="match status" value="1"/>
</dbReference>
<gene>
    <name evidence="12" type="ORF">K7X08_037435</name>
</gene>
<evidence type="ECO:0000256" key="8">
    <source>
        <dbReference type="ARBA" id="ARBA00023136"/>
    </source>
</evidence>
<evidence type="ECO:0000256" key="9">
    <source>
        <dbReference type="ARBA" id="ARBA00023180"/>
    </source>
</evidence>
<evidence type="ECO:0000313" key="13">
    <source>
        <dbReference type="Proteomes" id="UP001152561"/>
    </source>
</evidence>
<keyword evidence="9" id="KW-0325">Glycoprotein</keyword>
<protein>
    <submittedName>
        <fullName evidence="12">Uncharacterized protein</fullName>
    </submittedName>
</protein>
<keyword evidence="13" id="KW-1185">Reference proteome</keyword>
<keyword evidence="4" id="KW-0812">Transmembrane</keyword>
<evidence type="ECO:0000256" key="2">
    <source>
        <dbReference type="ARBA" id="ARBA00007984"/>
    </source>
</evidence>
<accession>A0A9Q1RSL0</accession>
<feature type="region of interest" description="Disordered" evidence="11">
    <location>
        <begin position="1"/>
        <end position="21"/>
    </location>
</feature>
<dbReference type="GO" id="GO:0005794">
    <property type="term" value="C:Golgi apparatus"/>
    <property type="evidence" value="ECO:0007669"/>
    <property type="project" value="TreeGrafter"/>
</dbReference>
<comment type="function">
    <text evidence="10">Critical mediator, in cooperation with CASP4, of endoplasmic reticulum-stress induced apoptosis. Required or the activation of CASP4 following endoplasmic reticulum stress.</text>
</comment>
<comment type="subcellular location">
    <subcellularLocation>
        <location evidence="1">Endoplasmic reticulum membrane</location>
        <topology evidence="1">Multi-pass membrane protein</topology>
    </subcellularLocation>
</comment>
<proteinExistence type="inferred from homology"/>
<evidence type="ECO:0000256" key="6">
    <source>
        <dbReference type="ARBA" id="ARBA00022824"/>
    </source>
</evidence>
<dbReference type="GO" id="GO:0005789">
    <property type="term" value="C:endoplasmic reticulum membrane"/>
    <property type="evidence" value="ECO:0007669"/>
    <property type="project" value="UniProtKB-SubCell"/>
</dbReference>
<dbReference type="InterPro" id="IPR019308">
    <property type="entry name" value="TMEM214"/>
</dbReference>
<comment type="caution">
    <text evidence="12">The sequence shown here is derived from an EMBL/GenBank/DDBJ whole genome shotgun (WGS) entry which is preliminary data.</text>
</comment>
<evidence type="ECO:0000313" key="12">
    <source>
        <dbReference type="EMBL" id="KAJ8570463.1"/>
    </source>
</evidence>
<dbReference type="Proteomes" id="UP001152561">
    <property type="component" value="Unassembled WGS sequence"/>
</dbReference>
<name>A0A9Q1RSL0_9SOLA</name>
<evidence type="ECO:0000256" key="7">
    <source>
        <dbReference type="ARBA" id="ARBA00022989"/>
    </source>
</evidence>
<comment type="subunit">
    <text evidence="3">Constitutively interacts with CASP4; required for the localization of procaspase 4 to the ER.</text>
</comment>
<evidence type="ECO:0000256" key="4">
    <source>
        <dbReference type="ARBA" id="ARBA00022692"/>
    </source>
</evidence>
<dbReference type="EMBL" id="JAJAGQ010000002">
    <property type="protein sequence ID" value="KAJ8570463.1"/>
    <property type="molecule type" value="Genomic_DNA"/>
</dbReference>
<sequence>MFISPEDATGGAVENGGAFEKKSKPNKAKKLKALYDAQEDIQLMQFADYFGRAFTKVSSSQFPWMKILRESSVEKMVDHQGASKGSKKVVQQVPSKSQYLKCFLAMKSNNIFLQLQLLKEYDGENLHFQSRHAEPEEKSSDPLPRNIVDPHRQLLMVGSNIGFFKDNLLMNCTAST</sequence>
<dbReference type="OrthoDB" id="786460at2759"/>
<evidence type="ECO:0000256" key="5">
    <source>
        <dbReference type="ARBA" id="ARBA00022703"/>
    </source>
</evidence>
<organism evidence="12 13">
    <name type="scientific">Anisodus acutangulus</name>
    <dbReference type="NCBI Taxonomy" id="402998"/>
    <lineage>
        <taxon>Eukaryota</taxon>
        <taxon>Viridiplantae</taxon>
        <taxon>Streptophyta</taxon>
        <taxon>Embryophyta</taxon>
        <taxon>Tracheophyta</taxon>
        <taxon>Spermatophyta</taxon>
        <taxon>Magnoliopsida</taxon>
        <taxon>eudicotyledons</taxon>
        <taxon>Gunneridae</taxon>
        <taxon>Pentapetalae</taxon>
        <taxon>asterids</taxon>
        <taxon>lamiids</taxon>
        <taxon>Solanales</taxon>
        <taxon>Solanaceae</taxon>
        <taxon>Solanoideae</taxon>
        <taxon>Hyoscyameae</taxon>
        <taxon>Anisodus</taxon>
    </lineage>
</organism>
<evidence type="ECO:0000256" key="1">
    <source>
        <dbReference type="ARBA" id="ARBA00004477"/>
    </source>
</evidence>
<keyword evidence="5" id="KW-0053">Apoptosis</keyword>
<keyword evidence="6" id="KW-0256">Endoplasmic reticulum</keyword>
<evidence type="ECO:0000256" key="11">
    <source>
        <dbReference type="SAM" id="MobiDB-lite"/>
    </source>
</evidence>
<keyword evidence="7" id="KW-1133">Transmembrane helix</keyword>